<dbReference type="Proteomes" id="UP001575181">
    <property type="component" value="Unassembled WGS sequence"/>
</dbReference>
<feature type="region of interest" description="Disordered" evidence="1">
    <location>
        <begin position="66"/>
        <end position="133"/>
    </location>
</feature>
<proteinExistence type="predicted"/>
<feature type="chain" id="PRO_5047459033" description="Transglutaminase-like domain-containing protein" evidence="2">
    <location>
        <begin position="24"/>
        <end position="497"/>
    </location>
</feature>
<comment type="caution">
    <text evidence="3">The sequence shown here is derived from an EMBL/GenBank/DDBJ whole genome shotgun (WGS) entry which is preliminary data.</text>
</comment>
<protein>
    <recommendedName>
        <fullName evidence="5">Transglutaminase-like domain-containing protein</fullName>
    </recommendedName>
</protein>
<dbReference type="Gene3D" id="3.10.620.30">
    <property type="match status" value="1"/>
</dbReference>
<organism evidence="3 4">
    <name type="scientific">Thiohalorhabdus methylotrophus</name>
    <dbReference type="NCBI Taxonomy" id="3242694"/>
    <lineage>
        <taxon>Bacteria</taxon>
        <taxon>Pseudomonadati</taxon>
        <taxon>Pseudomonadota</taxon>
        <taxon>Gammaproteobacteria</taxon>
        <taxon>Thiohalorhabdales</taxon>
        <taxon>Thiohalorhabdaceae</taxon>
        <taxon>Thiohalorhabdus</taxon>
    </lineage>
</organism>
<feature type="compositionally biased region" description="Basic and acidic residues" evidence="1">
    <location>
        <begin position="78"/>
        <end position="116"/>
    </location>
</feature>
<name>A0ABV4TUY9_9GAMM</name>
<evidence type="ECO:0008006" key="5">
    <source>
        <dbReference type="Google" id="ProtNLM"/>
    </source>
</evidence>
<evidence type="ECO:0000313" key="3">
    <source>
        <dbReference type="EMBL" id="MFA9460358.1"/>
    </source>
</evidence>
<evidence type="ECO:0000313" key="4">
    <source>
        <dbReference type="Proteomes" id="UP001575181"/>
    </source>
</evidence>
<evidence type="ECO:0000256" key="1">
    <source>
        <dbReference type="SAM" id="MobiDB-lite"/>
    </source>
</evidence>
<sequence length="497" mass="55902">MGSRLRWMVLAVTGLLTAAQAGAQSEEAFQEFMKERRAEFQQFRSERDRQFHSYLKRQWEEFRAFAGEVEDPAPKPSKIPEAEPEPDKPPEPVAVRTKEPERTEPAPEEPAPREEPPAVPAPEPEPEPKALTPEKKRIRLSALGHELTVAVPAAWGKMRLERRSPQGVAKFWKAFAQGPSASPVLKSLADASERWSLGDWGYLRLVHDLGRKAASGDAESRLLAWALLLESGYAVRAGLANGEVAVLFRSRNHLFETPYFRIDGERYYVYDPDGDPVTSGLRSYKGDFPGKVRAAVVASRRPPDAAPEEEARELTFKYQGERHRVRVPVNPNLLSYQDSLPQLSLANYFLMEPPAEFSEGLRRQLKAELQGLPPREKVELLLAFVQKAFQYKRDQDQFGGENYLLPTETAHYSHSDCEDRAVLFSWLVHDLLGYPVVALDYPGHVATAVALPEGGQGRYVEWKGKRFYVADPTYVNAGLGTAMPRYADAQPEILPAW</sequence>
<keyword evidence="4" id="KW-1185">Reference proteome</keyword>
<gene>
    <name evidence="3" type="ORF">ACERLL_05900</name>
</gene>
<feature type="signal peptide" evidence="2">
    <location>
        <begin position="1"/>
        <end position="23"/>
    </location>
</feature>
<dbReference type="EMBL" id="JBGUAW010000003">
    <property type="protein sequence ID" value="MFA9460358.1"/>
    <property type="molecule type" value="Genomic_DNA"/>
</dbReference>
<evidence type="ECO:0000256" key="2">
    <source>
        <dbReference type="SAM" id="SignalP"/>
    </source>
</evidence>
<keyword evidence="2" id="KW-0732">Signal</keyword>
<reference evidence="3 4" key="1">
    <citation type="submission" date="2024-08" db="EMBL/GenBank/DDBJ databases">
        <title>Whole-genome sequencing of halo(alkali)philic microorganisms from hypersaline lakes.</title>
        <authorList>
            <person name="Sorokin D.Y."/>
            <person name="Merkel A.Y."/>
            <person name="Messina E."/>
            <person name="Yakimov M."/>
        </authorList>
    </citation>
    <scope>NUCLEOTIDE SEQUENCE [LARGE SCALE GENOMIC DNA]</scope>
    <source>
        <strain evidence="3 4">Cl-TMA</strain>
    </source>
</reference>
<dbReference type="RefSeq" id="WP_373655141.1">
    <property type="nucleotide sequence ID" value="NZ_JBGUAW010000003.1"/>
</dbReference>
<accession>A0ABV4TUY9</accession>